<reference evidence="3" key="1">
    <citation type="submission" date="2016-11" db="UniProtKB">
        <authorList>
            <consortium name="WormBaseParasite"/>
        </authorList>
    </citation>
    <scope>IDENTIFICATION</scope>
</reference>
<dbReference type="GO" id="GO:0003677">
    <property type="term" value="F:DNA binding"/>
    <property type="evidence" value="ECO:0007669"/>
    <property type="project" value="InterPro"/>
</dbReference>
<accession>A0A1I7WEC5</accession>
<evidence type="ECO:0000313" key="2">
    <source>
        <dbReference type="Proteomes" id="UP000095283"/>
    </source>
</evidence>
<organism evidence="2 3">
    <name type="scientific">Heterorhabditis bacteriophora</name>
    <name type="common">Entomopathogenic nematode worm</name>
    <dbReference type="NCBI Taxonomy" id="37862"/>
    <lineage>
        <taxon>Eukaryota</taxon>
        <taxon>Metazoa</taxon>
        <taxon>Ecdysozoa</taxon>
        <taxon>Nematoda</taxon>
        <taxon>Chromadorea</taxon>
        <taxon>Rhabditida</taxon>
        <taxon>Rhabditina</taxon>
        <taxon>Rhabditomorpha</taxon>
        <taxon>Strongyloidea</taxon>
        <taxon>Heterorhabditidae</taxon>
        <taxon>Heterorhabditis</taxon>
    </lineage>
</organism>
<dbReference type="Pfam" id="PF02178">
    <property type="entry name" value="AT_hook"/>
    <property type="match status" value="2"/>
</dbReference>
<dbReference type="Proteomes" id="UP000095283">
    <property type="component" value="Unplaced"/>
</dbReference>
<sequence>MLGRPAKGLSRQPPLDVLRETPPPAQEASPGMKGVRKRGRPAKGLSRQSPLDVLRETPPPAQEASPGMKGVRKRGRPAKVCYFRTS</sequence>
<feature type="region of interest" description="Disordered" evidence="1">
    <location>
        <begin position="1"/>
        <end position="78"/>
    </location>
</feature>
<dbReference type="WBParaSite" id="Hba_03298">
    <property type="protein sequence ID" value="Hba_03298"/>
    <property type="gene ID" value="Hba_03298"/>
</dbReference>
<proteinExistence type="predicted"/>
<name>A0A1I7WEC5_HETBA</name>
<keyword evidence="2" id="KW-1185">Reference proteome</keyword>
<dbReference type="AlphaFoldDB" id="A0A1I7WEC5"/>
<dbReference type="InterPro" id="IPR017956">
    <property type="entry name" value="AT_hook_DNA-bd_motif"/>
</dbReference>
<evidence type="ECO:0000256" key="1">
    <source>
        <dbReference type="SAM" id="MobiDB-lite"/>
    </source>
</evidence>
<evidence type="ECO:0000313" key="3">
    <source>
        <dbReference type="WBParaSite" id="Hba_03298"/>
    </source>
</evidence>
<protein>
    <submittedName>
        <fullName evidence="3">HMGA1 protein</fullName>
    </submittedName>
</protein>